<protein>
    <recommendedName>
        <fullName evidence="4">SREBP regulating gene protein</fullName>
    </recommendedName>
</protein>
<evidence type="ECO:0000313" key="2">
    <source>
        <dbReference type="EMBL" id="CAK0826712.1"/>
    </source>
</evidence>
<dbReference type="EMBL" id="CAUYUJ010009413">
    <property type="protein sequence ID" value="CAK0826712.1"/>
    <property type="molecule type" value="Genomic_DNA"/>
</dbReference>
<accession>A0ABN9S4K3</accession>
<gene>
    <name evidence="2" type="ORF">PCOR1329_LOCUS26444</name>
</gene>
<sequence length="295" mass="29251">ASARASPSARPLATGGMSVGSHGSLLDLARGAGARAQAAGARPAVAAEAARRGPPSGGAPGPGAKAGLAALRGDSRSVAVDFRPVPPPAPAPRTGTRVFMAFSKEANNAEAAGATKRQLAGASKACCTAVAVALCLAVVVLWQGDLLHPSRAAQAAKSIVSSNVSIPLRASKSLRTTVSGGDGGIVLGELLARRCSAPQEDCSATRCCSDPDLACYVKYPGYAGCMPSCGPGAREPGGPPGAEQWNCTLLEADPTPAPAAPDPVATLLSEGAAALVHRGGSEVHGVEPFLLKSVV</sequence>
<feature type="region of interest" description="Disordered" evidence="1">
    <location>
        <begin position="45"/>
        <end position="68"/>
    </location>
</feature>
<evidence type="ECO:0000313" key="3">
    <source>
        <dbReference type="Proteomes" id="UP001189429"/>
    </source>
</evidence>
<keyword evidence="3" id="KW-1185">Reference proteome</keyword>
<evidence type="ECO:0008006" key="4">
    <source>
        <dbReference type="Google" id="ProtNLM"/>
    </source>
</evidence>
<feature type="compositionally biased region" description="Low complexity" evidence="1">
    <location>
        <begin position="45"/>
        <end position="54"/>
    </location>
</feature>
<organism evidence="2 3">
    <name type="scientific">Prorocentrum cordatum</name>
    <dbReference type="NCBI Taxonomy" id="2364126"/>
    <lineage>
        <taxon>Eukaryota</taxon>
        <taxon>Sar</taxon>
        <taxon>Alveolata</taxon>
        <taxon>Dinophyceae</taxon>
        <taxon>Prorocentrales</taxon>
        <taxon>Prorocentraceae</taxon>
        <taxon>Prorocentrum</taxon>
    </lineage>
</organism>
<dbReference type="Proteomes" id="UP001189429">
    <property type="component" value="Unassembled WGS sequence"/>
</dbReference>
<reference evidence="2" key="1">
    <citation type="submission" date="2023-10" db="EMBL/GenBank/DDBJ databases">
        <authorList>
            <person name="Chen Y."/>
            <person name="Shah S."/>
            <person name="Dougan E. K."/>
            <person name="Thang M."/>
            <person name="Chan C."/>
        </authorList>
    </citation>
    <scope>NUCLEOTIDE SEQUENCE [LARGE SCALE GENOMIC DNA]</scope>
</reference>
<feature type="non-terminal residue" evidence="2">
    <location>
        <position position="1"/>
    </location>
</feature>
<comment type="caution">
    <text evidence="2">The sequence shown here is derived from an EMBL/GenBank/DDBJ whole genome shotgun (WGS) entry which is preliminary data.</text>
</comment>
<proteinExistence type="predicted"/>
<evidence type="ECO:0000256" key="1">
    <source>
        <dbReference type="SAM" id="MobiDB-lite"/>
    </source>
</evidence>
<name>A0ABN9S4K3_9DINO</name>